<sequence length="210" mass="24863">MKKILPILIGFCSLSFANVYEKLNDFAYEKKPNKDFKIQEVKLIQFSQDNKNCLDLLIEAGQVRILKSYNECQKLSKDTEFQKFLNEDFLKLYKNDGYIIHENLQDLKKAMQDIMIYYKLRFAFSDNIQDMSKNKNLSILNIDKKEGGTLLYKINNQACVGIELTRHNSRMAMKVYGIENLDKECKFFIQAPSFKNISFTKNDFKWYYLE</sequence>
<evidence type="ECO:0000313" key="1">
    <source>
        <dbReference type="EMBL" id="ECV9657796.1"/>
    </source>
</evidence>
<proteinExistence type="predicted"/>
<reference evidence="1" key="1">
    <citation type="submission" date="2019-09" db="EMBL/GenBank/DDBJ databases">
        <authorList>
            <consortium name="GenomeTrakr network: Whole genome sequencing for foodborne pathogen traceback"/>
        </authorList>
    </citation>
    <scope>NUCLEOTIDE SEQUENCE [LARGE SCALE GENOMIC DNA]</scope>
    <source>
        <strain evidence="1">TTU_583</strain>
    </source>
</reference>
<dbReference type="AlphaFoldDB" id="A0A698FMF3"/>
<protein>
    <recommendedName>
        <fullName evidence="2">Periplasmic protein</fullName>
    </recommendedName>
</protein>
<evidence type="ECO:0008006" key="2">
    <source>
        <dbReference type="Google" id="ProtNLM"/>
    </source>
</evidence>
<organism evidence="1">
    <name type="scientific">Campylobacter jejuni</name>
    <dbReference type="NCBI Taxonomy" id="197"/>
    <lineage>
        <taxon>Bacteria</taxon>
        <taxon>Pseudomonadati</taxon>
        <taxon>Campylobacterota</taxon>
        <taxon>Epsilonproteobacteria</taxon>
        <taxon>Campylobacterales</taxon>
        <taxon>Campylobacteraceae</taxon>
        <taxon>Campylobacter</taxon>
    </lineage>
</organism>
<name>A0A698FMF3_CAMJU</name>
<comment type="caution">
    <text evidence="1">The sequence shown here is derived from an EMBL/GenBank/DDBJ whole genome shotgun (WGS) entry which is preliminary data.</text>
</comment>
<dbReference type="EMBL" id="AAKUWM010000014">
    <property type="protein sequence ID" value="ECV9657796.1"/>
    <property type="molecule type" value="Genomic_DNA"/>
</dbReference>
<accession>A0A698FMF3</accession>
<gene>
    <name evidence="1" type="ORF">F2N06_07255</name>
</gene>